<dbReference type="EMBL" id="CCYD01000442">
    <property type="protein sequence ID" value="CEG39838.1"/>
    <property type="molecule type" value="Genomic_DNA"/>
</dbReference>
<organism evidence="1 2">
    <name type="scientific">Plasmopara halstedii</name>
    <name type="common">Downy mildew of sunflower</name>
    <dbReference type="NCBI Taxonomy" id="4781"/>
    <lineage>
        <taxon>Eukaryota</taxon>
        <taxon>Sar</taxon>
        <taxon>Stramenopiles</taxon>
        <taxon>Oomycota</taxon>
        <taxon>Peronosporomycetes</taxon>
        <taxon>Peronosporales</taxon>
        <taxon>Peronosporaceae</taxon>
        <taxon>Plasmopara</taxon>
    </lineage>
</organism>
<dbReference type="RefSeq" id="XP_024576207.1">
    <property type="nucleotide sequence ID" value="XM_024725429.2"/>
</dbReference>
<name>A0A0P1AGG6_PLAHL</name>
<sequence>MKRSKIDPHHSFVSTLETSGDEEYYLTKDQNIPTILHRNLGEIKNSVAYVGRTGFIVFHGHKFYDASDMELVM</sequence>
<evidence type="ECO:0000313" key="2">
    <source>
        <dbReference type="Proteomes" id="UP000054928"/>
    </source>
</evidence>
<protein>
    <submittedName>
        <fullName evidence="1">Uncharacterized protein</fullName>
    </submittedName>
</protein>
<reference evidence="2" key="1">
    <citation type="submission" date="2014-09" db="EMBL/GenBank/DDBJ databases">
        <authorList>
            <person name="Sharma Rahul"/>
            <person name="Thines Marco"/>
        </authorList>
    </citation>
    <scope>NUCLEOTIDE SEQUENCE [LARGE SCALE GENOMIC DNA]</scope>
</reference>
<dbReference type="GeneID" id="36410434"/>
<accession>A0A0P1AGG6</accession>
<proteinExistence type="predicted"/>
<keyword evidence="2" id="KW-1185">Reference proteome</keyword>
<dbReference type="AlphaFoldDB" id="A0A0P1AGG6"/>
<dbReference type="Proteomes" id="UP000054928">
    <property type="component" value="Unassembled WGS sequence"/>
</dbReference>
<evidence type="ECO:0000313" key="1">
    <source>
        <dbReference type="EMBL" id="CEG39838.1"/>
    </source>
</evidence>